<dbReference type="InterPro" id="IPR013094">
    <property type="entry name" value="AB_hydrolase_3"/>
</dbReference>
<name>A0ABR4AF07_9LECA</name>
<dbReference type="InterPro" id="IPR050300">
    <property type="entry name" value="GDXG_lipolytic_enzyme"/>
</dbReference>
<dbReference type="Pfam" id="PF07859">
    <property type="entry name" value="Abhydrolase_3"/>
    <property type="match status" value="1"/>
</dbReference>
<reference evidence="4 5" key="1">
    <citation type="submission" date="2024-09" db="EMBL/GenBank/DDBJ databases">
        <title>Rethinking Asexuality: The Enigmatic Case of Functional Sexual Genes in Lepraria (Stereocaulaceae).</title>
        <authorList>
            <person name="Doellman M."/>
            <person name="Sun Y."/>
            <person name="Barcenas-Pena A."/>
            <person name="Lumbsch H.T."/>
            <person name="Grewe F."/>
        </authorList>
    </citation>
    <scope>NUCLEOTIDE SEQUENCE [LARGE SCALE GENOMIC DNA]</scope>
    <source>
        <strain evidence="4 5">Grewe 0041</strain>
    </source>
</reference>
<evidence type="ECO:0000256" key="2">
    <source>
        <dbReference type="ARBA" id="ARBA00022801"/>
    </source>
</evidence>
<organism evidence="4 5">
    <name type="scientific">Lepraria finkii</name>
    <dbReference type="NCBI Taxonomy" id="1340010"/>
    <lineage>
        <taxon>Eukaryota</taxon>
        <taxon>Fungi</taxon>
        <taxon>Dikarya</taxon>
        <taxon>Ascomycota</taxon>
        <taxon>Pezizomycotina</taxon>
        <taxon>Lecanoromycetes</taxon>
        <taxon>OSLEUM clade</taxon>
        <taxon>Lecanoromycetidae</taxon>
        <taxon>Lecanorales</taxon>
        <taxon>Lecanorineae</taxon>
        <taxon>Stereocaulaceae</taxon>
        <taxon>Lepraria</taxon>
    </lineage>
</organism>
<dbReference type="PANTHER" id="PTHR48081">
    <property type="entry name" value="AB HYDROLASE SUPERFAMILY PROTEIN C4A8.06C"/>
    <property type="match status" value="1"/>
</dbReference>
<evidence type="ECO:0000259" key="3">
    <source>
        <dbReference type="Pfam" id="PF07859"/>
    </source>
</evidence>
<accession>A0ABR4AF07</accession>
<proteinExistence type="inferred from homology"/>
<gene>
    <name evidence="4" type="ORF">ABVK25_012506</name>
</gene>
<comment type="caution">
    <text evidence="4">The sequence shown here is derived from an EMBL/GenBank/DDBJ whole genome shotgun (WGS) entry which is preliminary data.</text>
</comment>
<sequence length="436" mass="48121">MSTAAAQKAAVEKSRTWFLNAPKASMLQKQELTARGSRIKGPFRTEQVSVPAPSEQDLWEQLWGVVSDIREDGEIIERPDYAHTLGGEWTDLLAASPPRTPRGNDSISRIMLYFHGGSYNSGSPVAARPIITILCKRNTFRAFAPKYRLGPQHTFPAQLLDALVAYFFLIAPPPGASHRAISPSSIVFVGESAGASLALAVMQALLHIRRKQTRYTPKLLFHGHEIAVDLPAGCALLSVVGDWTFSLPSNQRHLNTDILVGEPWLQPDFPPDSIWPSDPPRGEAFCHPTALCHPLISPALCRDWTGASPMWICSGEETLADSMMLIVQTAARQGVSVDFAQYKGMPHVFPWLMRELPQATHAYDNWAAACTTFVHSRQASGKAAVFGLGDLKPHDLDVRNLVSLTHDEAFEMMKLGRARKIRNVFTGSLKNRPSRM</sequence>
<keyword evidence="5" id="KW-1185">Reference proteome</keyword>
<evidence type="ECO:0000313" key="4">
    <source>
        <dbReference type="EMBL" id="KAL2044064.1"/>
    </source>
</evidence>
<dbReference type="PROSITE" id="PS01173">
    <property type="entry name" value="LIPASE_GDXG_HIS"/>
    <property type="match status" value="1"/>
</dbReference>
<dbReference type="PANTHER" id="PTHR48081:SF8">
    <property type="entry name" value="ALPHA_BETA HYDROLASE FOLD-3 DOMAIN-CONTAINING PROTEIN-RELATED"/>
    <property type="match status" value="1"/>
</dbReference>
<protein>
    <recommendedName>
        <fullName evidence="3">Alpha/beta hydrolase fold-3 domain-containing protein</fullName>
    </recommendedName>
</protein>
<feature type="domain" description="Alpha/beta hydrolase fold-3" evidence="3">
    <location>
        <begin position="111"/>
        <end position="349"/>
    </location>
</feature>
<dbReference type="InterPro" id="IPR002168">
    <property type="entry name" value="Lipase_GDXG_HIS_AS"/>
</dbReference>
<keyword evidence="2" id="KW-0378">Hydrolase</keyword>
<evidence type="ECO:0000256" key="1">
    <source>
        <dbReference type="ARBA" id="ARBA00010515"/>
    </source>
</evidence>
<evidence type="ECO:0000313" key="5">
    <source>
        <dbReference type="Proteomes" id="UP001590951"/>
    </source>
</evidence>
<dbReference type="Proteomes" id="UP001590951">
    <property type="component" value="Unassembled WGS sequence"/>
</dbReference>
<dbReference type="Gene3D" id="3.40.50.1820">
    <property type="entry name" value="alpha/beta hydrolase"/>
    <property type="match status" value="1"/>
</dbReference>
<dbReference type="SUPFAM" id="SSF53474">
    <property type="entry name" value="alpha/beta-Hydrolases"/>
    <property type="match status" value="1"/>
</dbReference>
<comment type="similarity">
    <text evidence="1">Belongs to the 'GDXG' lipolytic enzyme family.</text>
</comment>
<dbReference type="InterPro" id="IPR029058">
    <property type="entry name" value="AB_hydrolase_fold"/>
</dbReference>
<dbReference type="EMBL" id="JBHFEH010000229">
    <property type="protein sequence ID" value="KAL2044064.1"/>
    <property type="molecule type" value="Genomic_DNA"/>
</dbReference>